<dbReference type="Proteomes" id="UP000887013">
    <property type="component" value="Unassembled WGS sequence"/>
</dbReference>
<gene>
    <name evidence="1" type="ORF">NPIL_525131</name>
</gene>
<reference evidence="1" key="1">
    <citation type="submission" date="2020-08" db="EMBL/GenBank/DDBJ databases">
        <title>Multicomponent nature underlies the extraordinary mechanical properties of spider dragline silk.</title>
        <authorList>
            <person name="Kono N."/>
            <person name="Nakamura H."/>
            <person name="Mori M."/>
            <person name="Yoshida Y."/>
            <person name="Ohtoshi R."/>
            <person name="Malay A.D."/>
            <person name="Moran D.A.P."/>
            <person name="Tomita M."/>
            <person name="Numata K."/>
            <person name="Arakawa K."/>
        </authorList>
    </citation>
    <scope>NUCLEOTIDE SEQUENCE</scope>
</reference>
<sequence>MLMPYKRLGYMPITIHHAVLQSPPQVGEKLRNTSSIDPHTLSIMLEEEYMADLGQHRKMQYFETIHDIWFQHEWVPTNFSALVCDLLDMEYPGHWIGRGVCFYCHHNRQI</sequence>
<proteinExistence type="predicted"/>
<keyword evidence="2" id="KW-1185">Reference proteome</keyword>
<dbReference type="EMBL" id="BMAW01112995">
    <property type="protein sequence ID" value="GFT55304.1"/>
    <property type="molecule type" value="Genomic_DNA"/>
</dbReference>
<protein>
    <submittedName>
        <fullName evidence="1">Uncharacterized protein</fullName>
    </submittedName>
</protein>
<dbReference type="OrthoDB" id="6436917at2759"/>
<evidence type="ECO:0000313" key="2">
    <source>
        <dbReference type="Proteomes" id="UP000887013"/>
    </source>
</evidence>
<dbReference type="AlphaFoldDB" id="A0A8X6P9Y0"/>
<name>A0A8X6P9Y0_NEPPI</name>
<organism evidence="1 2">
    <name type="scientific">Nephila pilipes</name>
    <name type="common">Giant wood spider</name>
    <name type="synonym">Nephila maculata</name>
    <dbReference type="NCBI Taxonomy" id="299642"/>
    <lineage>
        <taxon>Eukaryota</taxon>
        <taxon>Metazoa</taxon>
        <taxon>Ecdysozoa</taxon>
        <taxon>Arthropoda</taxon>
        <taxon>Chelicerata</taxon>
        <taxon>Arachnida</taxon>
        <taxon>Araneae</taxon>
        <taxon>Araneomorphae</taxon>
        <taxon>Entelegynae</taxon>
        <taxon>Araneoidea</taxon>
        <taxon>Nephilidae</taxon>
        <taxon>Nephila</taxon>
    </lineage>
</organism>
<accession>A0A8X6P9Y0</accession>
<comment type="caution">
    <text evidence="1">The sequence shown here is derived from an EMBL/GenBank/DDBJ whole genome shotgun (WGS) entry which is preliminary data.</text>
</comment>
<evidence type="ECO:0000313" key="1">
    <source>
        <dbReference type="EMBL" id="GFT55304.1"/>
    </source>
</evidence>